<gene>
    <name evidence="2" type="ORF">QR685DRAFT_534237</name>
</gene>
<dbReference type="Proteomes" id="UP001451303">
    <property type="component" value="Unassembled WGS sequence"/>
</dbReference>
<keyword evidence="1" id="KW-0812">Transmembrane</keyword>
<keyword evidence="1" id="KW-0472">Membrane</keyword>
<evidence type="ECO:0000313" key="3">
    <source>
        <dbReference type="Proteomes" id="UP001451303"/>
    </source>
</evidence>
<reference evidence="2 3" key="1">
    <citation type="submission" date="2023-09" db="EMBL/GenBank/DDBJ databases">
        <title>Multi-omics analysis of a traditional fermented food reveals byproduct-associated fungal strains for waste-to-food upcycling.</title>
        <authorList>
            <consortium name="Lawrence Berkeley National Laboratory"/>
            <person name="Rekdal V.M."/>
            <person name="Villalobos-Escobedo J.M."/>
            <person name="Rodriguez-Valeron N."/>
            <person name="Garcia M.O."/>
            <person name="Vasquez D.P."/>
            <person name="Damayanti I."/>
            <person name="Sorensen P.M."/>
            <person name="Baidoo E.E."/>
            <person name="De Carvalho A.C."/>
            <person name="Riley R."/>
            <person name="Lipzen A."/>
            <person name="He G."/>
            <person name="Yan M."/>
            <person name="Haridas S."/>
            <person name="Daum C."/>
            <person name="Yoshinaga Y."/>
            <person name="Ng V."/>
            <person name="Grigoriev I.V."/>
            <person name="Munk R."/>
            <person name="Nuraida L."/>
            <person name="Wijaya C.H."/>
            <person name="Morales P.-C."/>
            <person name="Keasling J.D."/>
        </authorList>
    </citation>
    <scope>NUCLEOTIDE SEQUENCE [LARGE SCALE GENOMIC DNA]</scope>
    <source>
        <strain evidence="2 3">FGSC 2613</strain>
    </source>
</reference>
<accession>A0ABR3D533</accession>
<proteinExistence type="predicted"/>
<evidence type="ECO:0008006" key="4">
    <source>
        <dbReference type="Google" id="ProtNLM"/>
    </source>
</evidence>
<evidence type="ECO:0000313" key="2">
    <source>
        <dbReference type="EMBL" id="KAL0467383.1"/>
    </source>
</evidence>
<comment type="caution">
    <text evidence="2">The sequence shown here is derived from an EMBL/GenBank/DDBJ whole genome shotgun (WGS) entry which is preliminary data.</text>
</comment>
<keyword evidence="3" id="KW-1185">Reference proteome</keyword>
<dbReference type="EMBL" id="JAVLET010000010">
    <property type="protein sequence ID" value="KAL0467383.1"/>
    <property type="molecule type" value="Genomic_DNA"/>
</dbReference>
<keyword evidence="1" id="KW-1133">Transmembrane helix</keyword>
<name>A0ABR3D533_NEUIN</name>
<protein>
    <recommendedName>
        <fullName evidence="4">Secreted protein</fullName>
    </recommendedName>
</protein>
<organism evidence="2 3">
    <name type="scientific">Neurospora intermedia</name>
    <dbReference type="NCBI Taxonomy" id="5142"/>
    <lineage>
        <taxon>Eukaryota</taxon>
        <taxon>Fungi</taxon>
        <taxon>Dikarya</taxon>
        <taxon>Ascomycota</taxon>
        <taxon>Pezizomycotina</taxon>
        <taxon>Sordariomycetes</taxon>
        <taxon>Sordariomycetidae</taxon>
        <taxon>Sordariales</taxon>
        <taxon>Sordariaceae</taxon>
        <taxon>Neurospora</taxon>
    </lineage>
</organism>
<sequence>MYGYNVVWFSGWVLMSAHFFFSILFFSSHRCHIALFEPLRGVQGRETRIASEAKADVCSGFCAWDPHSRFTQYTLLVSFSFMLSKWDSQRGGNLRRSLCKP</sequence>
<feature type="transmembrane region" description="Helical" evidence="1">
    <location>
        <begin position="6"/>
        <end position="26"/>
    </location>
</feature>
<evidence type="ECO:0000256" key="1">
    <source>
        <dbReference type="SAM" id="Phobius"/>
    </source>
</evidence>